<evidence type="ECO:0000313" key="3">
    <source>
        <dbReference type="Proteomes" id="UP001589858"/>
    </source>
</evidence>
<evidence type="ECO:0000313" key="2">
    <source>
        <dbReference type="EMBL" id="MFC0684322.1"/>
    </source>
</evidence>
<dbReference type="InterPro" id="IPR034904">
    <property type="entry name" value="FSCA_dom_sf"/>
</dbReference>
<dbReference type="Pfam" id="PF01883">
    <property type="entry name" value="FeS_assembly_P"/>
    <property type="match status" value="1"/>
</dbReference>
<dbReference type="InterPro" id="IPR002744">
    <property type="entry name" value="MIP18-like"/>
</dbReference>
<proteinExistence type="predicted"/>
<name>A0ABV6S508_9SPHN</name>
<dbReference type="EMBL" id="JBHLTM010000027">
    <property type="protein sequence ID" value="MFC0684322.1"/>
    <property type="molecule type" value="Genomic_DNA"/>
</dbReference>
<dbReference type="InterPro" id="IPR052339">
    <property type="entry name" value="Fe-S_Maturation_MIP18"/>
</dbReference>
<comment type="caution">
    <text evidence="2">The sequence shown here is derived from an EMBL/GenBank/DDBJ whole genome shotgun (WGS) entry which is preliminary data.</text>
</comment>
<dbReference type="Gene3D" id="3.30.300.130">
    <property type="entry name" value="Fe-S cluster assembly (FSCA)"/>
    <property type="match status" value="1"/>
</dbReference>
<dbReference type="RefSeq" id="WP_142636553.1">
    <property type="nucleotide sequence ID" value="NZ_JAPCWC010000004.1"/>
</dbReference>
<reference evidence="2 3" key="1">
    <citation type="submission" date="2024-09" db="EMBL/GenBank/DDBJ databases">
        <authorList>
            <person name="Sun Q."/>
            <person name="Mori K."/>
        </authorList>
    </citation>
    <scope>NUCLEOTIDE SEQUENCE [LARGE SCALE GENOMIC DNA]</scope>
    <source>
        <strain evidence="2 3">CICC 11035S</strain>
    </source>
</reference>
<sequence>MSDEKPTFTVEEVDSVAPAPRARVEDVPVPPAERKRDYLDGFLAEKPQGIDPGQPGGSIYDGVIDALKEIFDPEIPVNIYDLGLIYGVEVSPEASVAVTMTLTTPHCPVAESMPGEVEMRVSAVPGVRDAEVHLVWDPPWDMAKMSDEAKLELGML</sequence>
<dbReference type="PANTHER" id="PTHR42831">
    <property type="entry name" value="FE-S PROTEIN MATURATION AUXILIARY FACTOR YITW"/>
    <property type="match status" value="1"/>
</dbReference>
<evidence type="ECO:0000259" key="1">
    <source>
        <dbReference type="Pfam" id="PF01883"/>
    </source>
</evidence>
<accession>A0ABV6S508</accession>
<gene>
    <name evidence="2" type="ORF">ACFFF8_06925</name>
</gene>
<feature type="domain" description="MIP18 family-like" evidence="1">
    <location>
        <begin position="63"/>
        <end position="133"/>
    </location>
</feature>
<protein>
    <submittedName>
        <fullName evidence="2">SUF system Fe-S cluster assembly protein</fullName>
    </submittedName>
</protein>
<dbReference type="InterPro" id="IPR014291">
    <property type="entry name" value="SUF_FeS_clus_asmbl-assoc"/>
</dbReference>
<dbReference type="Proteomes" id="UP001589858">
    <property type="component" value="Unassembled WGS sequence"/>
</dbReference>
<dbReference type="SUPFAM" id="SSF117916">
    <property type="entry name" value="Fe-S cluster assembly (FSCA) domain-like"/>
    <property type="match status" value="1"/>
</dbReference>
<dbReference type="NCBIfam" id="TIGR02945">
    <property type="entry name" value="SUF_assoc"/>
    <property type="match status" value="1"/>
</dbReference>
<organism evidence="2 3">
    <name type="scientific">Novosphingobium clariflavum</name>
    <dbReference type="NCBI Taxonomy" id="2029884"/>
    <lineage>
        <taxon>Bacteria</taxon>
        <taxon>Pseudomonadati</taxon>
        <taxon>Pseudomonadota</taxon>
        <taxon>Alphaproteobacteria</taxon>
        <taxon>Sphingomonadales</taxon>
        <taxon>Sphingomonadaceae</taxon>
        <taxon>Novosphingobium</taxon>
    </lineage>
</organism>
<keyword evidence="3" id="KW-1185">Reference proteome</keyword>
<dbReference type="PANTHER" id="PTHR42831:SF1">
    <property type="entry name" value="FE-S PROTEIN MATURATION AUXILIARY FACTOR YITW"/>
    <property type="match status" value="1"/>
</dbReference>